<evidence type="ECO:0000313" key="12">
    <source>
        <dbReference type="Proteomes" id="UP000242367"/>
    </source>
</evidence>
<comment type="cofactor">
    <cofactor evidence="1 8">
        <name>Zn(2+)</name>
        <dbReference type="ChEBI" id="CHEBI:29105"/>
    </cofactor>
</comment>
<name>A0A2P4UEA3_9ACTN</name>
<accession>A0A2P4UEA3</accession>
<dbReference type="Pfam" id="PF00107">
    <property type="entry name" value="ADH_zinc_N"/>
    <property type="match status" value="1"/>
</dbReference>
<evidence type="ECO:0000256" key="8">
    <source>
        <dbReference type="RuleBase" id="RU361277"/>
    </source>
</evidence>
<dbReference type="InterPro" id="IPR002328">
    <property type="entry name" value="ADH_Zn_CS"/>
</dbReference>
<dbReference type="RefSeq" id="WP_103565014.1">
    <property type="nucleotide sequence ID" value="NZ_MTBP01000003.1"/>
</dbReference>
<dbReference type="InterPro" id="IPR013149">
    <property type="entry name" value="ADH-like_C"/>
</dbReference>
<evidence type="ECO:0000256" key="7">
    <source>
        <dbReference type="ARBA" id="ARBA00023027"/>
    </source>
</evidence>
<evidence type="ECO:0000256" key="2">
    <source>
        <dbReference type="ARBA" id="ARBA00008072"/>
    </source>
</evidence>
<comment type="caution">
    <text evidence="11">The sequence shown here is derived from an EMBL/GenBank/DDBJ whole genome shotgun (WGS) entry which is preliminary data.</text>
</comment>
<dbReference type="InterPro" id="IPR011032">
    <property type="entry name" value="GroES-like_sf"/>
</dbReference>
<protein>
    <recommendedName>
        <fullName evidence="3">alcohol dehydrogenase</fullName>
        <ecNumber evidence="3">1.1.1.1</ecNumber>
    </recommendedName>
</protein>
<dbReference type="PANTHER" id="PTHR42940:SF3">
    <property type="entry name" value="ALCOHOL DEHYDROGENASE 1-RELATED"/>
    <property type="match status" value="1"/>
</dbReference>
<keyword evidence="7" id="KW-0520">NAD</keyword>
<keyword evidence="12" id="KW-1185">Reference proteome</keyword>
<comment type="similarity">
    <text evidence="2 8">Belongs to the zinc-containing alcohol dehydrogenase family.</text>
</comment>
<dbReference type="EMBL" id="MTBP01000003">
    <property type="protein sequence ID" value="POM23385.1"/>
    <property type="molecule type" value="Genomic_DNA"/>
</dbReference>
<dbReference type="GO" id="GO:0004022">
    <property type="term" value="F:alcohol dehydrogenase (NAD+) activity"/>
    <property type="evidence" value="ECO:0007669"/>
    <property type="project" value="UniProtKB-EC"/>
</dbReference>
<dbReference type="InterPro" id="IPR036291">
    <property type="entry name" value="NAD(P)-bd_dom_sf"/>
</dbReference>
<evidence type="ECO:0000313" key="11">
    <source>
        <dbReference type="EMBL" id="POM23385.1"/>
    </source>
</evidence>
<evidence type="ECO:0000256" key="6">
    <source>
        <dbReference type="ARBA" id="ARBA00023002"/>
    </source>
</evidence>
<proteinExistence type="inferred from homology"/>
<dbReference type="Pfam" id="PF08240">
    <property type="entry name" value="ADH_N"/>
    <property type="match status" value="1"/>
</dbReference>
<dbReference type="Gene3D" id="3.90.180.10">
    <property type="entry name" value="Medium-chain alcohol dehydrogenases, catalytic domain"/>
    <property type="match status" value="1"/>
</dbReference>
<dbReference type="InterPro" id="IPR013154">
    <property type="entry name" value="ADH-like_N"/>
</dbReference>
<evidence type="ECO:0000259" key="9">
    <source>
        <dbReference type="Pfam" id="PF00107"/>
    </source>
</evidence>
<sequence length="345" mass="34245">MIALVWPGPGGRHRPLAVAPPDPAPGELLVAVELATVCGSDLHTVAGRRPGPAPGVLGHEVVGRVVRLGPDAVTDVRGRRVAAGDRVAIGIYAACGTCARCRRGLPHKCARLFKYGHAALADAGPLSGGYASHVLVRAGTPLAVVPPDLPAALAAPLGCATATAVAVAGAAGDVAGRDVTVCGAGLLGVLATAMLAGRGASVTVLDPDPGRRATALRAGARHAAGPDEEVPPADACLELSGAADAVRRAPARTATGGTIVLAGTVSPGVALDWSAQDVVRGLLTVRGVHNYTPADLAGAVAWAESARLPVSDVLGTVHPLTDLDAALGEAAGTTALRVGVRPLEK</sequence>
<feature type="domain" description="Alcohol dehydrogenase-like C-terminal" evidence="9">
    <location>
        <begin position="187"/>
        <end position="304"/>
    </location>
</feature>
<feature type="domain" description="Alcohol dehydrogenase-like N-terminal" evidence="10">
    <location>
        <begin position="25"/>
        <end position="140"/>
    </location>
</feature>
<keyword evidence="6 11" id="KW-0560">Oxidoreductase</keyword>
<evidence type="ECO:0000256" key="3">
    <source>
        <dbReference type="ARBA" id="ARBA00013190"/>
    </source>
</evidence>
<dbReference type="PROSITE" id="PS00059">
    <property type="entry name" value="ADH_ZINC"/>
    <property type="match status" value="1"/>
</dbReference>
<reference evidence="11 12" key="1">
    <citation type="journal article" date="2017" name="Chemistry">
        <title>Isolation, Biosynthesis and Chemical Modifications of Rubterolones A-F: Rare Tropolone Alkaloids from Actinomadura sp. 5-2.</title>
        <authorList>
            <person name="Guo H."/>
            <person name="Benndorf R."/>
            <person name="Leichnitz D."/>
            <person name="Klassen J.L."/>
            <person name="Vollmers J."/>
            <person name="Gorls H."/>
            <person name="Steinacker M."/>
            <person name="Weigel C."/>
            <person name="Dahse H.M."/>
            <person name="Kaster A.K."/>
            <person name="de Beer Z.W."/>
            <person name="Poulsen M."/>
            <person name="Beemelmanns C."/>
        </authorList>
    </citation>
    <scope>NUCLEOTIDE SEQUENCE [LARGE SCALE GENOMIC DNA]</scope>
    <source>
        <strain evidence="11 12">5-2</strain>
    </source>
</reference>
<gene>
    <name evidence="11" type="primary">tdh_3</name>
    <name evidence="11" type="ORF">BTM25_45380</name>
</gene>
<dbReference type="SUPFAM" id="SSF51735">
    <property type="entry name" value="NAD(P)-binding Rossmann-fold domains"/>
    <property type="match status" value="1"/>
</dbReference>
<keyword evidence="4 8" id="KW-0479">Metal-binding</keyword>
<evidence type="ECO:0000256" key="1">
    <source>
        <dbReference type="ARBA" id="ARBA00001947"/>
    </source>
</evidence>
<dbReference type="AlphaFoldDB" id="A0A2P4UEA3"/>
<keyword evidence="5 8" id="KW-0862">Zinc</keyword>
<dbReference type="SUPFAM" id="SSF50129">
    <property type="entry name" value="GroES-like"/>
    <property type="match status" value="1"/>
</dbReference>
<dbReference type="Proteomes" id="UP000242367">
    <property type="component" value="Unassembled WGS sequence"/>
</dbReference>
<dbReference type="PANTHER" id="PTHR42940">
    <property type="entry name" value="ALCOHOL DEHYDROGENASE 1-RELATED"/>
    <property type="match status" value="1"/>
</dbReference>
<organism evidence="11 12">
    <name type="scientific">Actinomadura rubteroloni</name>
    <dbReference type="NCBI Taxonomy" id="1926885"/>
    <lineage>
        <taxon>Bacteria</taxon>
        <taxon>Bacillati</taxon>
        <taxon>Actinomycetota</taxon>
        <taxon>Actinomycetes</taxon>
        <taxon>Streptosporangiales</taxon>
        <taxon>Thermomonosporaceae</taxon>
        <taxon>Actinomadura</taxon>
    </lineage>
</organism>
<evidence type="ECO:0000256" key="5">
    <source>
        <dbReference type="ARBA" id="ARBA00022833"/>
    </source>
</evidence>
<dbReference type="GO" id="GO:0008270">
    <property type="term" value="F:zinc ion binding"/>
    <property type="evidence" value="ECO:0007669"/>
    <property type="project" value="InterPro"/>
</dbReference>
<dbReference type="Gene3D" id="3.40.50.720">
    <property type="entry name" value="NAD(P)-binding Rossmann-like Domain"/>
    <property type="match status" value="1"/>
</dbReference>
<evidence type="ECO:0000256" key="4">
    <source>
        <dbReference type="ARBA" id="ARBA00022723"/>
    </source>
</evidence>
<evidence type="ECO:0000259" key="10">
    <source>
        <dbReference type="Pfam" id="PF08240"/>
    </source>
</evidence>
<dbReference type="GO" id="GO:0005737">
    <property type="term" value="C:cytoplasm"/>
    <property type="evidence" value="ECO:0007669"/>
    <property type="project" value="TreeGrafter"/>
</dbReference>
<dbReference type="EC" id="1.1.1.1" evidence="3"/>